<dbReference type="Gene3D" id="2.20.100.10">
    <property type="entry name" value="Thrombospondin type-1 (TSP1) repeat"/>
    <property type="match status" value="1"/>
</dbReference>
<protein>
    <submittedName>
        <fullName evidence="2">Brain-specific angiogenesis inhibitor 2</fullName>
    </submittedName>
</protein>
<dbReference type="InterPro" id="IPR000884">
    <property type="entry name" value="TSP1_rpt"/>
</dbReference>
<name>A0A195EN91_9HYME</name>
<keyword evidence="1" id="KW-0732">Signal</keyword>
<evidence type="ECO:0000313" key="3">
    <source>
        <dbReference type="Proteomes" id="UP000078492"/>
    </source>
</evidence>
<evidence type="ECO:0000313" key="2">
    <source>
        <dbReference type="EMBL" id="KYN29626.1"/>
    </source>
</evidence>
<dbReference type="SUPFAM" id="SSF82895">
    <property type="entry name" value="TSP-1 type 1 repeat"/>
    <property type="match status" value="1"/>
</dbReference>
<sequence>MDRNRLIFAYFAMFLLFMAFKETTPEIDKTSSNIAPYIVESDIDTSKIKSDRLQRKIYDIFRDIDDDREEDDNIQSLIKREKNNREPKIWDQWGNWSTCSVTCGIGKIMRWRHCIGGRCSLGEKKAQLKTCTYAAC</sequence>
<dbReference type="SMART" id="SM00209">
    <property type="entry name" value="TSP1"/>
    <property type="match status" value="1"/>
</dbReference>
<gene>
    <name evidence="2" type="ORF">ALC57_00889</name>
</gene>
<organism evidence="2 3">
    <name type="scientific">Trachymyrmex cornetzi</name>
    <dbReference type="NCBI Taxonomy" id="471704"/>
    <lineage>
        <taxon>Eukaryota</taxon>
        <taxon>Metazoa</taxon>
        <taxon>Ecdysozoa</taxon>
        <taxon>Arthropoda</taxon>
        <taxon>Hexapoda</taxon>
        <taxon>Insecta</taxon>
        <taxon>Pterygota</taxon>
        <taxon>Neoptera</taxon>
        <taxon>Endopterygota</taxon>
        <taxon>Hymenoptera</taxon>
        <taxon>Apocrita</taxon>
        <taxon>Aculeata</taxon>
        <taxon>Formicoidea</taxon>
        <taxon>Formicidae</taxon>
        <taxon>Myrmicinae</taxon>
        <taxon>Trachymyrmex</taxon>
    </lineage>
</organism>
<feature type="chain" id="PRO_5008270890" evidence="1">
    <location>
        <begin position="24"/>
        <end position="136"/>
    </location>
</feature>
<feature type="signal peptide" evidence="1">
    <location>
        <begin position="1"/>
        <end position="23"/>
    </location>
</feature>
<evidence type="ECO:0000256" key="1">
    <source>
        <dbReference type="SAM" id="SignalP"/>
    </source>
</evidence>
<dbReference type="Proteomes" id="UP000078492">
    <property type="component" value="Unassembled WGS sequence"/>
</dbReference>
<accession>A0A195EN91</accession>
<dbReference type="OrthoDB" id="5989160at2759"/>
<proteinExistence type="predicted"/>
<dbReference type="KEGG" id="tcz:108762462"/>
<dbReference type="PROSITE" id="PS50092">
    <property type="entry name" value="TSP1"/>
    <property type="match status" value="1"/>
</dbReference>
<dbReference type="AlphaFoldDB" id="A0A195EN91"/>
<dbReference type="InterPro" id="IPR036383">
    <property type="entry name" value="TSP1_rpt_sf"/>
</dbReference>
<dbReference type="Pfam" id="PF00090">
    <property type="entry name" value="TSP_1"/>
    <property type="match status" value="1"/>
</dbReference>
<dbReference type="EMBL" id="KQ978625">
    <property type="protein sequence ID" value="KYN29626.1"/>
    <property type="molecule type" value="Genomic_DNA"/>
</dbReference>
<reference evidence="2 3" key="1">
    <citation type="submission" date="2015-09" db="EMBL/GenBank/DDBJ databases">
        <title>Trachymyrmex cornetzi WGS genome.</title>
        <authorList>
            <person name="Nygaard S."/>
            <person name="Hu H."/>
            <person name="Boomsma J."/>
            <person name="Zhang G."/>
        </authorList>
    </citation>
    <scope>NUCLEOTIDE SEQUENCE [LARGE SCALE GENOMIC DNA]</scope>
    <source>
        <strain evidence="2">Tcor2-1</strain>
        <tissue evidence="2">Whole body</tissue>
    </source>
</reference>
<keyword evidence="3" id="KW-1185">Reference proteome</keyword>